<organism evidence="2 3">
    <name type="scientific">Paenibacillus pini JCM 16418</name>
    <dbReference type="NCBI Taxonomy" id="1236976"/>
    <lineage>
        <taxon>Bacteria</taxon>
        <taxon>Bacillati</taxon>
        <taxon>Bacillota</taxon>
        <taxon>Bacilli</taxon>
        <taxon>Bacillales</taxon>
        <taxon>Paenibacillaceae</taxon>
        <taxon>Paenibacillus</taxon>
    </lineage>
</organism>
<proteinExistence type="predicted"/>
<keyword evidence="1" id="KW-0812">Transmembrane</keyword>
<accession>W7YIH9</accession>
<keyword evidence="1" id="KW-0472">Membrane</keyword>
<gene>
    <name evidence="2" type="ORF">JCM16418_4919</name>
</gene>
<sequence length="124" mass="14435">MLIIVLALLLILVLSVISLKRTDECSDWNFTWLIITLISSIFLIITPIVWTNNYYSYKADINKYLITKQTITDSRNSKISDIERAALTSKIIEINQYIADAKYWNDTIFGDMIPDDYAELEYLK</sequence>
<dbReference type="AlphaFoldDB" id="W7YIH9"/>
<dbReference type="EMBL" id="BAVZ01000033">
    <property type="protein sequence ID" value="GAF10700.1"/>
    <property type="molecule type" value="Genomic_DNA"/>
</dbReference>
<protein>
    <submittedName>
        <fullName evidence="2">Uncharacterized protein</fullName>
    </submittedName>
</protein>
<dbReference type="RefSeq" id="WP_036653369.1">
    <property type="nucleotide sequence ID" value="NZ_BAVZ01000033.1"/>
</dbReference>
<comment type="caution">
    <text evidence="2">The sequence shown here is derived from an EMBL/GenBank/DDBJ whole genome shotgun (WGS) entry which is preliminary data.</text>
</comment>
<keyword evidence="1" id="KW-1133">Transmembrane helix</keyword>
<keyword evidence="3" id="KW-1185">Reference proteome</keyword>
<evidence type="ECO:0000313" key="3">
    <source>
        <dbReference type="Proteomes" id="UP000019364"/>
    </source>
</evidence>
<name>W7YIH9_9BACL</name>
<evidence type="ECO:0000256" key="1">
    <source>
        <dbReference type="SAM" id="Phobius"/>
    </source>
</evidence>
<feature type="transmembrane region" description="Helical" evidence="1">
    <location>
        <begin position="28"/>
        <end position="50"/>
    </location>
</feature>
<dbReference type="OrthoDB" id="9979979at2"/>
<evidence type="ECO:0000313" key="2">
    <source>
        <dbReference type="EMBL" id="GAF10700.1"/>
    </source>
</evidence>
<dbReference type="Proteomes" id="UP000019364">
    <property type="component" value="Unassembled WGS sequence"/>
</dbReference>
<reference evidence="2 3" key="1">
    <citation type="journal article" date="2014" name="Genome Announc.">
        <title>Draft Genome Sequence of Paenibacillus pini JCM 16418T, Isolated from the Rhizosphere of Pine Tree.</title>
        <authorList>
            <person name="Yuki M."/>
            <person name="Oshima K."/>
            <person name="Suda W."/>
            <person name="Oshida Y."/>
            <person name="Kitamura K."/>
            <person name="Iida Y."/>
            <person name="Hattori M."/>
            <person name="Ohkuma M."/>
        </authorList>
    </citation>
    <scope>NUCLEOTIDE SEQUENCE [LARGE SCALE GENOMIC DNA]</scope>
    <source>
        <strain evidence="2 3">JCM 16418</strain>
    </source>
</reference>